<organism evidence="2 3">
    <name type="scientific">Ilyodon furcidens</name>
    <name type="common">goldbreast splitfin</name>
    <dbReference type="NCBI Taxonomy" id="33524"/>
    <lineage>
        <taxon>Eukaryota</taxon>
        <taxon>Metazoa</taxon>
        <taxon>Chordata</taxon>
        <taxon>Craniata</taxon>
        <taxon>Vertebrata</taxon>
        <taxon>Euteleostomi</taxon>
        <taxon>Actinopterygii</taxon>
        <taxon>Neopterygii</taxon>
        <taxon>Teleostei</taxon>
        <taxon>Neoteleostei</taxon>
        <taxon>Acanthomorphata</taxon>
        <taxon>Ovalentaria</taxon>
        <taxon>Atherinomorphae</taxon>
        <taxon>Cyprinodontiformes</taxon>
        <taxon>Goodeidae</taxon>
        <taxon>Ilyodon</taxon>
    </lineage>
</organism>
<keyword evidence="3" id="KW-1185">Reference proteome</keyword>
<dbReference type="Proteomes" id="UP001482620">
    <property type="component" value="Unassembled WGS sequence"/>
</dbReference>
<protein>
    <submittedName>
        <fullName evidence="2">Uncharacterized protein</fullName>
    </submittedName>
</protein>
<proteinExistence type="predicted"/>
<accession>A0ABV0TXM6</accession>
<name>A0ABV0TXM6_9TELE</name>
<gene>
    <name evidence="2" type="ORF">ILYODFUR_023929</name>
</gene>
<evidence type="ECO:0000256" key="1">
    <source>
        <dbReference type="SAM" id="MobiDB-lite"/>
    </source>
</evidence>
<reference evidence="2 3" key="1">
    <citation type="submission" date="2021-06" db="EMBL/GenBank/DDBJ databases">
        <authorList>
            <person name="Palmer J.M."/>
        </authorList>
    </citation>
    <scope>NUCLEOTIDE SEQUENCE [LARGE SCALE GENOMIC DNA]</scope>
    <source>
        <strain evidence="3">if_2019</strain>
        <tissue evidence="2">Muscle</tissue>
    </source>
</reference>
<dbReference type="EMBL" id="JAHRIQ010049128">
    <property type="protein sequence ID" value="MEQ2237526.1"/>
    <property type="molecule type" value="Genomic_DNA"/>
</dbReference>
<evidence type="ECO:0000313" key="2">
    <source>
        <dbReference type="EMBL" id="MEQ2237526.1"/>
    </source>
</evidence>
<comment type="caution">
    <text evidence="2">The sequence shown here is derived from an EMBL/GenBank/DDBJ whole genome shotgun (WGS) entry which is preliminary data.</text>
</comment>
<feature type="region of interest" description="Disordered" evidence="1">
    <location>
        <begin position="1"/>
        <end position="30"/>
    </location>
</feature>
<sequence length="75" mass="8258">MFVSRFPDGLPHGSSKLPPLSPPHLPSSSLLTILPPPAQLRLHLSPATEAPTPADPLLRLRKRRKKKILLKTDVL</sequence>
<evidence type="ECO:0000313" key="3">
    <source>
        <dbReference type="Proteomes" id="UP001482620"/>
    </source>
</evidence>